<feature type="compositionally biased region" description="Pro residues" evidence="6">
    <location>
        <begin position="350"/>
        <end position="362"/>
    </location>
</feature>
<feature type="domain" description="Chitin-binding type-2" evidence="7">
    <location>
        <begin position="922"/>
        <end position="981"/>
    </location>
</feature>
<keyword evidence="1" id="KW-0147">Chitin-binding</keyword>
<organism evidence="8 9">
    <name type="scientific">Aphidius gifuensis</name>
    <name type="common">Parasitoid wasp</name>
    <dbReference type="NCBI Taxonomy" id="684658"/>
    <lineage>
        <taxon>Eukaryota</taxon>
        <taxon>Metazoa</taxon>
        <taxon>Ecdysozoa</taxon>
        <taxon>Arthropoda</taxon>
        <taxon>Hexapoda</taxon>
        <taxon>Insecta</taxon>
        <taxon>Pterygota</taxon>
        <taxon>Neoptera</taxon>
        <taxon>Endopterygota</taxon>
        <taxon>Hymenoptera</taxon>
        <taxon>Apocrita</taxon>
        <taxon>Ichneumonoidea</taxon>
        <taxon>Braconidae</taxon>
        <taxon>Aphidiinae</taxon>
        <taxon>Aphidius</taxon>
    </lineage>
</organism>
<comment type="caution">
    <text evidence="8">The sequence shown here is derived from an EMBL/GenBank/DDBJ whole genome shotgun (WGS) entry which is preliminary data.</text>
</comment>
<feature type="compositionally biased region" description="Polar residues" evidence="6">
    <location>
        <begin position="394"/>
        <end position="423"/>
    </location>
</feature>
<feature type="compositionally biased region" description="Polar residues" evidence="6">
    <location>
        <begin position="1213"/>
        <end position="1245"/>
    </location>
</feature>
<keyword evidence="5" id="KW-0325">Glycoprotein</keyword>
<evidence type="ECO:0000256" key="3">
    <source>
        <dbReference type="ARBA" id="ARBA00022737"/>
    </source>
</evidence>
<gene>
    <name evidence="8" type="ORF">HCN44_008474</name>
</gene>
<dbReference type="FunFam" id="2.170.140.10:FF:000006">
    <property type="entry name" value="Mucin related 89F, isoform B"/>
    <property type="match status" value="1"/>
</dbReference>
<feature type="region of interest" description="Disordered" evidence="6">
    <location>
        <begin position="497"/>
        <end position="657"/>
    </location>
</feature>
<accession>A0A834XQL9</accession>
<dbReference type="PANTHER" id="PTHR23301">
    <property type="entry name" value="CHITIN BINDING PERITROPHIN-A"/>
    <property type="match status" value="1"/>
</dbReference>
<feature type="domain" description="Chitin-binding type-2" evidence="7">
    <location>
        <begin position="202"/>
        <end position="263"/>
    </location>
</feature>
<feature type="compositionally biased region" description="Low complexity" evidence="6">
    <location>
        <begin position="1108"/>
        <end position="1141"/>
    </location>
</feature>
<dbReference type="PANTHER" id="PTHR23301:SF110">
    <property type="entry name" value="LD43683P-RELATED"/>
    <property type="match status" value="1"/>
</dbReference>
<dbReference type="GO" id="GO:0008061">
    <property type="term" value="F:chitin binding"/>
    <property type="evidence" value="ECO:0007669"/>
    <property type="project" value="UniProtKB-KW"/>
</dbReference>
<dbReference type="OrthoDB" id="6020543at2759"/>
<feature type="compositionally biased region" description="Polar residues" evidence="6">
    <location>
        <begin position="146"/>
        <end position="155"/>
    </location>
</feature>
<keyword evidence="9" id="KW-1185">Reference proteome</keyword>
<protein>
    <recommendedName>
        <fullName evidence="7">Chitin-binding type-2 domain-containing protein</fullName>
    </recommendedName>
</protein>
<dbReference type="PROSITE" id="PS50940">
    <property type="entry name" value="CHIT_BIND_II"/>
    <property type="match status" value="8"/>
</dbReference>
<feature type="compositionally biased region" description="Low complexity" evidence="6">
    <location>
        <begin position="549"/>
        <end position="562"/>
    </location>
</feature>
<feature type="domain" description="Chitin-binding type-2" evidence="7">
    <location>
        <begin position="44"/>
        <end position="108"/>
    </location>
</feature>
<feature type="domain" description="Chitin-binding type-2" evidence="7">
    <location>
        <begin position="646"/>
        <end position="706"/>
    </location>
</feature>
<feature type="compositionally biased region" description="Low complexity" evidence="6">
    <location>
        <begin position="598"/>
        <end position="621"/>
    </location>
</feature>
<evidence type="ECO:0000256" key="6">
    <source>
        <dbReference type="SAM" id="MobiDB-lite"/>
    </source>
</evidence>
<dbReference type="GO" id="GO:0005576">
    <property type="term" value="C:extracellular region"/>
    <property type="evidence" value="ECO:0007669"/>
    <property type="project" value="InterPro"/>
</dbReference>
<feature type="compositionally biased region" description="Basic and acidic residues" evidence="6">
    <location>
        <begin position="336"/>
        <end position="349"/>
    </location>
</feature>
<evidence type="ECO:0000256" key="5">
    <source>
        <dbReference type="ARBA" id="ARBA00023180"/>
    </source>
</evidence>
<evidence type="ECO:0000256" key="1">
    <source>
        <dbReference type="ARBA" id="ARBA00022669"/>
    </source>
</evidence>
<feature type="compositionally biased region" description="Polar residues" evidence="6">
    <location>
        <begin position="1192"/>
        <end position="1206"/>
    </location>
</feature>
<proteinExistence type="predicted"/>
<feature type="compositionally biased region" description="Basic and acidic residues" evidence="6">
    <location>
        <begin position="721"/>
        <end position="730"/>
    </location>
</feature>
<feature type="region of interest" description="Disordered" evidence="6">
    <location>
        <begin position="981"/>
        <end position="1041"/>
    </location>
</feature>
<feature type="compositionally biased region" description="Polar residues" evidence="6">
    <location>
        <begin position="623"/>
        <end position="649"/>
    </location>
</feature>
<feature type="compositionally biased region" description="Low complexity" evidence="6">
    <location>
        <begin position="380"/>
        <end position="391"/>
    </location>
</feature>
<dbReference type="InterPro" id="IPR051940">
    <property type="entry name" value="Chitin_bind-dev_reg"/>
</dbReference>
<keyword evidence="2" id="KW-0732">Signal</keyword>
<dbReference type="Proteomes" id="UP000639338">
    <property type="component" value="Unassembled WGS sequence"/>
</dbReference>
<dbReference type="Gene3D" id="2.170.140.10">
    <property type="entry name" value="Chitin binding domain"/>
    <property type="match status" value="8"/>
</dbReference>
<dbReference type="InterPro" id="IPR036508">
    <property type="entry name" value="Chitin-bd_dom_sf"/>
</dbReference>
<dbReference type="SUPFAM" id="SSF57625">
    <property type="entry name" value="Invertebrate chitin-binding proteins"/>
    <property type="match status" value="7"/>
</dbReference>
<feature type="compositionally biased region" description="Low complexity" evidence="6">
    <location>
        <begin position="518"/>
        <end position="531"/>
    </location>
</feature>
<feature type="compositionally biased region" description="Low complexity" evidence="6">
    <location>
        <begin position="1021"/>
        <end position="1039"/>
    </location>
</feature>
<feature type="compositionally biased region" description="Low complexity" evidence="6">
    <location>
        <begin position="1251"/>
        <end position="1284"/>
    </location>
</feature>
<evidence type="ECO:0000313" key="8">
    <source>
        <dbReference type="EMBL" id="KAF7989800.1"/>
    </source>
</evidence>
<feature type="region of interest" description="Disordered" evidence="6">
    <location>
        <begin position="700"/>
        <end position="937"/>
    </location>
</feature>
<feature type="compositionally biased region" description="Low complexity" evidence="6">
    <location>
        <begin position="832"/>
        <end position="849"/>
    </location>
</feature>
<feature type="domain" description="Chitin-binding type-2" evidence="7">
    <location>
        <begin position="1047"/>
        <end position="1109"/>
    </location>
</feature>
<feature type="domain" description="Chitin-binding type-2" evidence="7">
    <location>
        <begin position="1343"/>
        <end position="1403"/>
    </location>
</feature>
<reference evidence="8 9" key="1">
    <citation type="submission" date="2020-08" db="EMBL/GenBank/DDBJ databases">
        <title>Aphidius gifuensis genome sequencing and assembly.</title>
        <authorList>
            <person name="Du Z."/>
        </authorList>
    </citation>
    <scope>NUCLEOTIDE SEQUENCE [LARGE SCALE GENOMIC DNA]</scope>
    <source>
        <strain evidence="8">YNYX2018</strain>
        <tissue evidence="8">Adults</tissue>
    </source>
</reference>
<feature type="region of interest" description="Disordered" evidence="6">
    <location>
        <begin position="1106"/>
        <end position="1328"/>
    </location>
</feature>
<evidence type="ECO:0000256" key="2">
    <source>
        <dbReference type="ARBA" id="ARBA00022729"/>
    </source>
</evidence>
<feature type="compositionally biased region" description="Polar residues" evidence="6">
    <location>
        <begin position="264"/>
        <end position="274"/>
    </location>
</feature>
<keyword evidence="3" id="KW-0677">Repeat</keyword>
<dbReference type="SMART" id="SM00494">
    <property type="entry name" value="ChtBD2"/>
    <property type="match status" value="8"/>
</dbReference>
<feature type="compositionally biased region" description="Polar residues" evidence="6">
    <location>
        <begin position="532"/>
        <end position="541"/>
    </location>
</feature>
<feature type="compositionally biased region" description="Low complexity" evidence="6">
    <location>
        <begin position="164"/>
        <end position="179"/>
    </location>
</feature>
<feature type="compositionally biased region" description="Low complexity" evidence="6">
    <location>
        <begin position="856"/>
        <end position="913"/>
    </location>
</feature>
<sequence>MISKGGDNVLRHKKFIVSCLILAVFLESNNYVYGIQHQHRQSNDYQCQEEGFHADPVNCNVYYRCVNWGDNSRLSKFKFECGPGTVYSESKGYICVHPRDSERPECNELTNDLDSSLHYDQSINRQTTMSSSSSWTYGSPLPSTLSPQITTSSLPNGHKKPTKNNYNNNGYPSSNNYPGMANDKPLNNRPHGSSPPSSASGSKECQEEGFKPHPKDCNKFIRCVSNGNSYQQYEFTCGEGTVWDPSANACNHAWAVNREGCGSAGSSQNGNYPTENKYDGDNDNRNNQNGYPGQNSGSNDNINDNNNEVNDPENGSNDAASNGQSGHPGSGPGVEENEHEHQGTVDEVPKPPGGLYPPPENPQEPGEENNIPSSPPGYPSQPSYPSQTFPPNEIENSSQPTQPTEPSNEMENSSQPIQPTEPSNEIDKPSQPIDKPSSGSLGPAGSCSEEGFVSDPNDCHKFYRCVQGEGSSLTKYEFTCGEGTAWDQGLLTCNYESSVSSCKGGSNDEGSKPVDNNVSTTVSTDITSTDIASNPSQTEESSMTDKNESTTQLTSTDSSDISGASGVGPNQDNGIPPEQAGGYPMPGAPSDASTTIMPSEENTSSDNSSPDTGSSTSTGSTVPDDSQNEISSMTTPESSHASTDMSGSCTEEGFFSDPQDCHKFIRCVSSGKKSFIKYSFTCGEGTAWDQNLQTCNYEASVESCGGQSSKPMNEVDSSTPETEKPTEKPPSDSSSSEMPESSSSEAPNESTTEVSSVSSSEDTNNSDATTESEPSSTTPDESTTEVTVSSSEDTNNSDVTTGSEPSTTASSETPEETPSYETGQSPDSESPSTTQAVESSSEATTSTENNVDDNSESPSTTQQTEEQTSVSSSTTTTTTTTTTENSNVDNDTSSITPAGSSESSENTPSTTPSMKPVPSNNSGKCTEEGFHPNPSNCRKFIRCVGVNKGFIKYDFDCGPGTAWDQSLLTCNYIDQVESCKSSGNPSDSGNEKPTSSDGQKPGDSGDTNKPGSNEDNKENTTTENSSVSTTPTSNDSSDCSNKKPNNTIVCNKAGFYPHPTNCAKFYRCVDNGNGFNVYYFDCPPGTNFDPSISVCNYPESIYPARDCSGSSDSGTTPSSVSKPTTQESSSSSTTDSLSSTTQKEEISTDNTETGGETTTQGGEITTVGGDVTTQGGEMTTDGGDMTTEGPDVTTQGEEMTTLSGDMTTEGGDVTTQGEEMTTQSEDVTTQSGEITTQSGEVTTQGDEGGYITPDDGITTTTETKEPGPSTEGATESSDDMTTTESSDDTPITESPPVPITKPSEETTPGEPEETTKTETSTMAAGPLDATPCPIGNLTDEQIVLKCPTGFARHPKHCSLFYQCTTESNMEIKILILRCPDNTTFDEKQIKCLPEEETDEKCTTTKHSERLFRRLAKTSIDPIKVSTASLCPDEGHYPYQKGCSNAFYKCKRDSRNSLQGYLYKCPQDYVYWSVSRRCERANRLPVCSQADYDDNQQINSWQNRTGIPIEDFNLSARMISI</sequence>
<evidence type="ECO:0000259" key="7">
    <source>
        <dbReference type="PROSITE" id="PS50940"/>
    </source>
</evidence>
<feature type="compositionally biased region" description="Low complexity" evidence="6">
    <location>
        <begin position="192"/>
        <end position="202"/>
    </location>
</feature>
<name>A0A834XQL9_APHGI</name>
<dbReference type="Pfam" id="PF01607">
    <property type="entry name" value="CBM_14"/>
    <property type="match status" value="7"/>
</dbReference>
<dbReference type="EMBL" id="JACMRX010000005">
    <property type="protein sequence ID" value="KAF7989800.1"/>
    <property type="molecule type" value="Genomic_DNA"/>
</dbReference>
<evidence type="ECO:0000256" key="4">
    <source>
        <dbReference type="ARBA" id="ARBA00023157"/>
    </source>
</evidence>
<evidence type="ECO:0000313" key="9">
    <source>
        <dbReference type="Proteomes" id="UP000639338"/>
    </source>
</evidence>
<feature type="domain" description="Chitin-binding type-2" evidence="7">
    <location>
        <begin position="444"/>
        <end position="504"/>
    </location>
</feature>
<feature type="region of interest" description="Disordered" evidence="6">
    <location>
        <begin position="146"/>
        <end position="212"/>
    </location>
</feature>
<keyword evidence="4" id="KW-1015">Disulfide bond</keyword>
<feature type="region of interest" description="Disordered" evidence="6">
    <location>
        <begin position="262"/>
        <end position="453"/>
    </location>
</feature>
<feature type="compositionally biased region" description="Low complexity" evidence="6">
    <location>
        <begin position="285"/>
        <end position="317"/>
    </location>
</feature>
<feature type="compositionally biased region" description="Polar residues" evidence="6">
    <location>
        <begin position="981"/>
        <end position="998"/>
    </location>
</feature>
<feature type="compositionally biased region" description="Low complexity" evidence="6">
    <location>
        <begin position="1151"/>
        <end position="1189"/>
    </location>
</feature>
<dbReference type="InterPro" id="IPR002557">
    <property type="entry name" value="Chitin-bd_dom"/>
</dbReference>
<feature type="domain" description="Chitin-binding type-2" evidence="7">
    <location>
        <begin position="1427"/>
        <end position="1488"/>
    </location>
</feature>
<feature type="compositionally biased region" description="Low complexity" evidence="6">
    <location>
        <begin position="731"/>
        <end position="822"/>
    </location>
</feature>